<organism evidence="1 2">
    <name type="scientific">Crenichthys baileyi</name>
    <name type="common">White River springfish</name>
    <dbReference type="NCBI Taxonomy" id="28760"/>
    <lineage>
        <taxon>Eukaryota</taxon>
        <taxon>Metazoa</taxon>
        <taxon>Chordata</taxon>
        <taxon>Craniata</taxon>
        <taxon>Vertebrata</taxon>
        <taxon>Euteleostomi</taxon>
        <taxon>Actinopterygii</taxon>
        <taxon>Neopterygii</taxon>
        <taxon>Teleostei</taxon>
        <taxon>Neoteleostei</taxon>
        <taxon>Acanthomorphata</taxon>
        <taxon>Ovalentaria</taxon>
        <taxon>Atherinomorphae</taxon>
        <taxon>Cyprinodontiformes</taxon>
        <taxon>Goodeidae</taxon>
        <taxon>Crenichthys</taxon>
    </lineage>
</organism>
<dbReference type="Proteomes" id="UP001311232">
    <property type="component" value="Unassembled WGS sequence"/>
</dbReference>
<proteinExistence type="predicted"/>
<evidence type="ECO:0000313" key="1">
    <source>
        <dbReference type="EMBL" id="KAK5606410.1"/>
    </source>
</evidence>
<dbReference type="EMBL" id="JAHHUM010002077">
    <property type="protein sequence ID" value="KAK5606410.1"/>
    <property type="molecule type" value="Genomic_DNA"/>
</dbReference>
<reference evidence="1 2" key="1">
    <citation type="submission" date="2021-06" db="EMBL/GenBank/DDBJ databases">
        <authorList>
            <person name="Palmer J.M."/>
        </authorList>
    </citation>
    <scope>NUCLEOTIDE SEQUENCE [LARGE SCALE GENOMIC DNA]</scope>
    <source>
        <strain evidence="1 2">MEX-2019</strain>
        <tissue evidence="1">Muscle</tissue>
    </source>
</reference>
<comment type="caution">
    <text evidence="1">The sequence shown here is derived from an EMBL/GenBank/DDBJ whole genome shotgun (WGS) entry which is preliminary data.</text>
</comment>
<dbReference type="AlphaFoldDB" id="A0AAV9RCT0"/>
<protein>
    <submittedName>
        <fullName evidence="1">Uncharacterized protein</fullName>
    </submittedName>
</protein>
<accession>A0AAV9RCT0</accession>
<evidence type="ECO:0000313" key="2">
    <source>
        <dbReference type="Proteomes" id="UP001311232"/>
    </source>
</evidence>
<name>A0AAV9RCT0_9TELE</name>
<sequence>MGQHLLRSAGNGHDTCNDIYTQREGDRLAPFHFISTFLDITRLKMSPIRPANIKPWVDSGVEEGMKRGRQEAGSRKRSMACRMMQEAWSVEFVEDHL</sequence>
<gene>
    <name evidence="1" type="ORF">CRENBAI_021674</name>
</gene>
<keyword evidence="2" id="KW-1185">Reference proteome</keyword>